<proteinExistence type="predicted"/>
<dbReference type="OrthoDB" id="1098964at2"/>
<name>A0A4P7VS82_9BACT</name>
<protein>
    <submittedName>
        <fullName evidence="2">Uncharacterized protein</fullName>
    </submittedName>
</protein>
<sequence length="81" mass="9559">MRRILMAYLWAQVIASVIMILFGVSYAIRCLIETINSDDSRPGFIFVWLFSIMAYVGWKLLFKASVEELRAERNKRKEVKR</sequence>
<feature type="transmembrane region" description="Helical" evidence="1">
    <location>
        <begin position="43"/>
        <end position="62"/>
    </location>
</feature>
<accession>A0A4P7VS82</accession>
<organism evidence="2 3">
    <name type="scientific">Muribaculum gordoncarteri</name>
    <dbReference type="NCBI Taxonomy" id="2530390"/>
    <lineage>
        <taxon>Bacteria</taxon>
        <taxon>Pseudomonadati</taxon>
        <taxon>Bacteroidota</taxon>
        <taxon>Bacteroidia</taxon>
        <taxon>Bacteroidales</taxon>
        <taxon>Muribaculaceae</taxon>
        <taxon>Muribaculum</taxon>
    </lineage>
</organism>
<geneLocation type="plasmid" evidence="3">
    <name>ptaa-4-1</name>
</geneLocation>
<evidence type="ECO:0000313" key="3">
    <source>
        <dbReference type="Proteomes" id="UP000297031"/>
    </source>
</evidence>
<dbReference type="EMBL" id="CP039394">
    <property type="protein sequence ID" value="QCD37203.1"/>
    <property type="molecule type" value="Genomic_DNA"/>
</dbReference>
<dbReference type="KEGG" id="mgod:E7746_14795"/>
<evidence type="ECO:0000256" key="1">
    <source>
        <dbReference type="SAM" id="Phobius"/>
    </source>
</evidence>
<feature type="transmembrane region" description="Helical" evidence="1">
    <location>
        <begin position="7"/>
        <end position="28"/>
    </location>
</feature>
<dbReference type="RefSeq" id="WP_135472918.1">
    <property type="nucleotide sequence ID" value="NZ_CP039394.1"/>
</dbReference>
<keyword evidence="1" id="KW-0472">Membrane</keyword>
<dbReference type="GeneID" id="82151230"/>
<dbReference type="AlphaFoldDB" id="A0A4P7VS82"/>
<reference evidence="2 3" key="1">
    <citation type="submission" date="2019-02" db="EMBL/GenBank/DDBJ databases">
        <title>Isolation and identification of novel species under the genus Muribaculum.</title>
        <authorList>
            <person name="Miyake S."/>
            <person name="Ding Y."/>
            <person name="Low A."/>
            <person name="Soh M."/>
            <person name="Seedorf H."/>
        </authorList>
    </citation>
    <scope>NUCLEOTIDE SEQUENCE [LARGE SCALE GENOMIC DNA]</scope>
    <source>
        <strain evidence="2 3">TLL-A4</strain>
        <plasmid evidence="3">ptaa-4-1</plasmid>
    </source>
</reference>
<keyword evidence="1" id="KW-1133">Transmembrane helix</keyword>
<keyword evidence="1" id="KW-0812">Transmembrane</keyword>
<evidence type="ECO:0000313" key="2">
    <source>
        <dbReference type="EMBL" id="QCD37203.1"/>
    </source>
</evidence>
<keyword evidence="3" id="KW-1185">Reference proteome</keyword>
<gene>
    <name evidence="2" type="ORF">E7746_14795</name>
</gene>
<dbReference type="Proteomes" id="UP000297031">
    <property type="component" value="Plasmid pTAA-4-1"/>
</dbReference>
<keyword evidence="2" id="KW-0614">Plasmid</keyword>